<dbReference type="InterPro" id="IPR005135">
    <property type="entry name" value="Endo/exonuclease/phosphatase"/>
</dbReference>
<dbReference type="Gene3D" id="3.30.420.10">
    <property type="entry name" value="Ribonuclease H-like superfamily/Ribonuclease H"/>
    <property type="match status" value="1"/>
</dbReference>
<comment type="caution">
    <text evidence="3">The sequence shown here is derived from an EMBL/GenBank/DDBJ whole genome shotgun (WGS) entry which is preliminary data.</text>
</comment>
<dbReference type="GO" id="GO:0003676">
    <property type="term" value="F:nucleic acid binding"/>
    <property type="evidence" value="ECO:0007669"/>
    <property type="project" value="InterPro"/>
</dbReference>
<evidence type="ECO:0008006" key="5">
    <source>
        <dbReference type="Google" id="ProtNLM"/>
    </source>
</evidence>
<dbReference type="AlphaFoldDB" id="A0A4Y2AWY7"/>
<dbReference type="InterPro" id="IPR012337">
    <property type="entry name" value="RNaseH-like_sf"/>
</dbReference>
<dbReference type="InterPro" id="IPR043502">
    <property type="entry name" value="DNA/RNA_pol_sf"/>
</dbReference>
<dbReference type="EMBL" id="BGPR01000038">
    <property type="protein sequence ID" value="GBL84571.1"/>
    <property type="molecule type" value="Genomic_DNA"/>
</dbReference>
<feature type="domain" description="RNase H type-1" evidence="2">
    <location>
        <begin position="716"/>
        <end position="844"/>
    </location>
</feature>
<protein>
    <recommendedName>
        <fullName evidence="5">Retrovirus-related Pol polyprotein from type-1 retrotransposable element R1</fullName>
    </recommendedName>
</protein>
<dbReference type="PROSITE" id="PS50879">
    <property type="entry name" value="RNASE_H_1"/>
    <property type="match status" value="1"/>
</dbReference>
<gene>
    <name evidence="3" type="primary">R1A1-elementORF2_1</name>
    <name evidence="3" type="ORF">AVEN_191044_1</name>
</gene>
<dbReference type="CDD" id="cd01650">
    <property type="entry name" value="RT_nLTR_like"/>
    <property type="match status" value="1"/>
</dbReference>
<dbReference type="GO" id="GO:0042575">
    <property type="term" value="C:DNA polymerase complex"/>
    <property type="evidence" value="ECO:0007669"/>
    <property type="project" value="UniProtKB-ARBA"/>
</dbReference>
<feature type="domain" description="Reverse transcriptase" evidence="1">
    <location>
        <begin position="287"/>
        <end position="538"/>
    </location>
</feature>
<dbReference type="InterPro" id="IPR036691">
    <property type="entry name" value="Endo/exonu/phosph_ase_sf"/>
</dbReference>
<evidence type="ECO:0000259" key="2">
    <source>
        <dbReference type="PROSITE" id="PS50879"/>
    </source>
</evidence>
<dbReference type="GO" id="GO:0004523">
    <property type="term" value="F:RNA-DNA hybrid ribonuclease activity"/>
    <property type="evidence" value="ECO:0007669"/>
    <property type="project" value="InterPro"/>
</dbReference>
<dbReference type="InterPro" id="IPR000477">
    <property type="entry name" value="RT_dom"/>
</dbReference>
<dbReference type="Pfam" id="PF14529">
    <property type="entry name" value="Exo_endo_phos_2"/>
    <property type="match status" value="1"/>
</dbReference>
<dbReference type="PROSITE" id="PS50878">
    <property type="entry name" value="RT_POL"/>
    <property type="match status" value="1"/>
</dbReference>
<evidence type="ECO:0000259" key="1">
    <source>
        <dbReference type="PROSITE" id="PS50878"/>
    </source>
</evidence>
<sequence length="992" mass="113335">MDIIPSGAIDQNRGKDILDFILANNLNIINKPDALPTFQRNSSVGWPDLTLCSQSLIDSSINWEVLEEISLSDHRYIETTIASIVANQFYKRYKTRHGNHLRFLNILGKEIYHLERKIKAARNSGQLNNATIQLQTLIINACNKSFKIKKQLLITKPNWWTEQLEIHKKKVRALRRRAQRAPEIERQARYQVFKKEKAKYKRHIKQARNMGWRKFCRAASHPYGKQYKEAFRKSVFPSQIPYLINGDPKGSLQEAAQKILDQIFLSPAIPTNYNLTTSTQPPDPPFSPQEISAVIEKLPSGKAPERRKRPAAGLLLSSYLSLTDNREGVELMTQRLTYHLESTNSLNDRQHGFSEGKSVDTAVNELLRNIKTARRDDKHVLVLSIDIKGAFDNLQHRAILKTLDASACPSNINRLFHSLLQNRKVTLLTPQGRATKEQKQGCPQGSCSGPALWNLVVNEILNQVWPDNVHIQAFADDFVLVIKADTNKSLVEDTQSAITQFSSWCSENELAISTEKTNYILFSKMVRSPRITWNGYKINRVKSFKYLGIHIDDRLNWLEHINKQGEKAIKMQQNLKRIAGGNWGISQIHRWTLYKTVVERMLAHGSSAWCLHPTFKMKRKLSSIQRPFLLHISGAYLTTPTAALQTILGIPPLHMQLQFEARFTSIYRLRIPLPPFITDTQPHDLEMKATGWSTHPSEHLKPNQISFEDGEAYIARKDIINIFTDSKTEHGVGAAFCVLTNDIWAYQWSAKLNDNNTVIQAELTALHEAVIYASHLSNHNTSNIHVDNTASIMTSSNSKSTNETARKIFKILLSNPRIKVSWVNAHAGNIGNEGADQLAKDATQHGQPYSHTKLPKPHIKGLLRKRMLEEWQTSWKNGDTGRKIYNIMPSVSLRPTNWIREDVIFFSQHGPFPAYLKRFHLSDSDYCSCGGIGTALHYATECIYTVSWHMRKPAPNFEQEWLKRVANNLVSRLKIRGIIKFMSENRDLFRPP</sequence>
<dbReference type="Pfam" id="PF00078">
    <property type="entry name" value="RVT_1"/>
    <property type="match status" value="1"/>
</dbReference>
<name>A0A4Y2AWY7_ARAVE</name>
<evidence type="ECO:0000313" key="4">
    <source>
        <dbReference type="Proteomes" id="UP000499080"/>
    </source>
</evidence>
<dbReference type="Gene3D" id="3.60.10.10">
    <property type="entry name" value="Endonuclease/exonuclease/phosphatase"/>
    <property type="match status" value="1"/>
</dbReference>
<dbReference type="SUPFAM" id="SSF53098">
    <property type="entry name" value="Ribonuclease H-like"/>
    <property type="match status" value="1"/>
</dbReference>
<accession>A0A4Y2AWY7</accession>
<dbReference type="SUPFAM" id="SSF56672">
    <property type="entry name" value="DNA/RNA polymerases"/>
    <property type="match status" value="1"/>
</dbReference>
<dbReference type="InterPro" id="IPR002156">
    <property type="entry name" value="RNaseH_domain"/>
</dbReference>
<reference evidence="3 4" key="1">
    <citation type="journal article" date="2019" name="Sci. Rep.">
        <title>Orb-weaving spider Araneus ventricosus genome elucidates the spidroin gene catalogue.</title>
        <authorList>
            <person name="Kono N."/>
            <person name="Nakamura H."/>
            <person name="Ohtoshi R."/>
            <person name="Moran D.A.P."/>
            <person name="Shinohara A."/>
            <person name="Yoshida Y."/>
            <person name="Fujiwara M."/>
            <person name="Mori M."/>
            <person name="Tomita M."/>
            <person name="Arakawa K."/>
        </authorList>
    </citation>
    <scope>NUCLEOTIDE SEQUENCE [LARGE SCALE GENOMIC DNA]</scope>
</reference>
<evidence type="ECO:0000313" key="3">
    <source>
        <dbReference type="EMBL" id="GBL84571.1"/>
    </source>
</evidence>
<dbReference type="InterPro" id="IPR052560">
    <property type="entry name" value="RdDP_mobile_element"/>
</dbReference>
<proteinExistence type="predicted"/>
<keyword evidence="4" id="KW-1185">Reference proteome</keyword>
<dbReference type="GO" id="GO:0071897">
    <property type="term" value="P:DNA biosynthetic process"/>
    <property type="evidence" value="ECO:0007669"/>
    <property type="project" value="UniProtKB-ARBA"/>
</dbReference>
<dbReference type="OrthoDB" id="6437248at2759"/>
<dbReference type="CDD" id="cd09276">
    <property type="entry name" value="Rnase_HI_RT_non_LTR"/>
    <property type="match status" value="1"/>
</dbReference>
<dbReference type="PANTHER" id="PTHR36688">
    <property type="entry name" value="ENDO/EXONUCLEASE/PHOSPHATASE DOMAIN-CONTAINING PROTEIN"/>
    <property type="match status" value="1"/>
</dbReference>
<dbReference type="SUPFAM" id="SSF56219">
    <property type="entry name" value="DNase I-like"/>
    <property type="match status" value="1"/>
</dbReference>
<dbReference type="InterPro" id="IPR036397">
    <property type="entry name" value="RNaseH_sf"/>
</dbReference>
<dbReference type="Pfam" id="PF00075">
    <property type="entry name" value="RNase_H"/>
    <property type="match status" value="1"/>
</dbReference>
<dbReference type="PANTHER" id="PTHR36688:SF1">
    <property type="entry name" value="ENDONUCLEASE_EXONUCLEASE_PHOSPHATASE DOMAIN-CONTAINING PROTEIN"/>
    <property type="match status" value="1"/>
</dbReference>
<dbReference type="Proteomes" id="UP000499080">
    <property type="component" value="Unassembled WGS sequence"/>
</dbReference>
<organism evidence="3 4">
    <name type="scientific">Araneus ventricosus</name>
    <name type="common">Orbweaver spider</name>
    <name type="synonym">Epeira ventricosa</name>
    <dbReference type="NCBI Taxonomy" id="182803"/>
    <lineage>
        <taxon>Eukaryota</taxon>
        <taxon>Metazoa</taxon>
        <taxon>Ecdysozoa</taxon>
        <taxon>Arthropoda</taxon>
        <taxon>Chelicerata</taxon>
        <taxon>Arachnida</taxon>
        <taxon>Araneae</taxon>
        <taxon>Araneomorphae</taxon>
        <taxon>Entelegynae</taxon>
        <taxon>Araneoidea</taxon>
        <taxon>Araneidae</taxon>
        <taxon>Araneus</taxon>
    </lineage>
</organism>